<gene>
    <name evidence="3" type="ORF">C834K_0776</name>
</gene>
<dbReference type="OrthoDB" id="19189at2"/>
<feature type="coiled-coil region" evidence="1">
    <location>
        <begin position="253"/>
        <end position="325"/>
    </location>
</feature>
<evidence type="ECO:0000313" key="4">
    <source>
        <dbReference type="Proteomes" id="UP000258476"/>
    </source>
</evidence>
<dbReference type="Proteomes" id="UP000258476">
    <property type="component" value="Chromosome"/>
</dbReference>
<reference evidence="4" key="1">
    <citation type="submission" date="2017-11" db="EMBL/GenBank/DDBJ databases">
        <authorList>
            <person name="Seth-Smith MB H."/>
        </authorList>
    </citation>
    <scope>NUCLEOTIDE SEQUENCE [LARGE SCALE GENOMIC DNA]</scope>
</reference>
<name>A0A3B0PSR0_9CHLA</name>
<keyword evidence="2" id="KW-1133">Transmembrane helix</keyword>
<evidence type="ECO:0000256" key="2">
    <source>
        <dbReference type="SAM" id="Phobius"/>
    </source>
</evidence>
<feature type="transmembrane region" description="Helical" evidence="2">
    <location>
        <begin position="37"/>
        <end position="56"/>
    </location>
</feature>
<sequence>MGFEAMHVFNKHLYQKVYQGFRWETLLGRYRSFSIEWVFLSSIVLIFGGLGCASIVDTTLLLLIMCFSILALVASIYFRFWGYGVVSCLFLFVYYYKHIGTCSSLLWALGLSTAFLLSWGIFVLGITLIDEENQEQKQKYDQLSNQYAEIQVSYDKAVHDKAMACEFLEKRAHALESELQESRTLLQDSCKKQEHMALDLQILADQKNSWLEDYAILHNEYVRLVAGDETTSVFSWVSGKETFSNSEGRSEDAELWLRALHEKDEKMASLENELIEEKLSRKSLENECHSLKSDIEEIDQLRSRLEEFQNLLSQKDKELTQLHALVNQQKALVKTPVADEFKSYKDKYLQLKMQFAEKTEALAEVRKELFLVREDYLALQKQEEMTSNFVDMKDIEMIQNLLAHIECLEEEITSLEGLISHNLSQ</sequence>
<feature type="coiled-coil region" evidence="1">
    <location>
        <begin position="126"/>
        <end position="185"/>
    </location>
</feature>
<protein>
    <submittedName>
        <fullName evidence="3">ATPase involved in DNA repair</fullName>
    </submittedName>
</protein>
<feature type="transmembrane region" description="Helical" evidence="2">
    <location>
        <begin position="62"/>
        <end position="93"/>
    </location>
</feature>
<keyword evidence="1" id="KW-0175">Coiled coil</keyword>
<feature type="transmembrane region" description="Helical" evidence="2">
    <location>
        <begin position="105"/>
        <end position="129"/>
    </location>
</feature>
<organism evidence="3 4">
    <name type="scientific">Chlamydia poikilotherma</name>
    <dbReference type="NCBI Taxonomy" id="1967783"/>
    <lineage>
        <taxon>Bacteria</taxon>
        <taxon>Pseudomonadati</taxon>
        <taxon>Chlamydiota</taxon>
        <taxon>Chlamydiia</taxon>
        <taxon>Chlamydiales</taxon>
        <taxon>Chlamydiaceae</taxon>
        <taxon>Chlamydia/Chlamydophila group</taxon>
        <taxon>Chlamydia</taxon>
    </lineage>
</organism>
<dbReference type="KEGG" id="chla:C834K_0776"/>
<dbReference type="AlphaFoldDB" id="A0A3B0PSR0"/>
<keyword evidence="2" id="KW-0472">Membrane</keyword>
<dbReference type="EMBL" id="LS992154">
    <property type="protein sequence ID" value="SYX09218.1"/>
    <property type="molecule type" value="Genomic_DNA"/>
</dbReference>
<proteinExistence type="predicted"/>
<accession>A0A3B0PSR0</accession>
<keyword evidence="4" id="KW-1185">Reference proteome</keyword>
<evidence type="ECO:0000256" key="1">
    <source>
        <dbReference type="SAM" id="Coils"/>
    </source>
</evidence>
<keyword evidence="2" id="KW-0812">Transmembrane</keyword>
<evidence type="ECO:0000313" key="3">
    <source>
        <dbReference type="EMBL" id="SYX09218.1"/>
    </source>
</evidence>